<dbReference type="InterPro" id="IPR036673">
    <property type="entry name" value="Cyanovirin-N_sf"/>
</dbReference>
<feature type="compositionally biased region" description="Polar residues" evidence="1">
    <location>
        <begin position="99"/>
        <end position="109"/>
    </location>
</feature>
<dbReference type="InterPro" id="IPR011058">
    <property type="entry name" value="Cyanovirin-N"/>
</dbReference>
<dbReference type="AlphaFoldDB" id="A0A2T6ZR10"/>
<feature type="domain" description="Cyanovirin-N" evidence="2">
    <location>
        <begin position="2"/>
        <end position="108"/>
    </location>
</feature>
<proteinExistence type="predicted"/>
<organism evidence="3 4">
    <name type="scientific">Tuber borchii</name>
    <name type="common">White truffle</name>
    <dbReference type="NCBI Taxonomy" id="42251"/>
    <lineage>
        <taxon>Eukaryota</taxon>
        <taxon>Fungi</taxon>
        <taxon>Dikarya</taxon>
        <taxon>Ascomycota</taxon>
        <taxon>Pezizomycotina</taxon>
        <taxon>Pezizomycetes</taxon>
        <taxon>Pezizales</taxon>
        <taxon>Tuberaceae</taxon>
        <taxon>Tuber</taxon>
    </lineage>
</organism>
<keyword evidence="4" id="KW-1185">Reference proteome</keyword>
<dbReference type="Proteomes" id="UP000244722">
    <property type="component" value="Unassembled WGS sequence"/>
</dbReference>
<evidence type="ECO:0000259" key="2">
    <source>
        <dbReference type="SMART" id="SM01111"/>
    </source>
</evidence>
<dbReference type="OrthoDB" id="2441380at2759"/>
<reference evidence="3 4" key="1">
    <citation type="submission" date="2017-04" db="EMBL/GenBank/DDBJ databases">
        <title>Draft genome sequence of Tuber borchii Vittad., a whitish edible truffle.</title>
        <authorList>
            <consortium name="DOE Joint Genome Institute"/>
            <person name="Murat C."/>
            <person name="Kuo A."/>
            <person name="Barry K.W."/>
            <person name="Clum A."/>
            <person name="Dockter R.B."/>
            <person name="Fauchery L."/>
            <person name="Iotti M."/>
            <person name="Kohler A."/>
            <person name="Labutti K."/>
            <person name="Lindquist E.A."/>
            <person name="Lipzen A."/>
            <person name="Ohm R.A."/>
            <person name="Wang M."/>
            <person name="Grigoriev I.V."/>
            <person name="Zambonelli A."/>
            <person name="Martin F.M."/>
        </authorList>
    </citation>
    <scope>NUCLEOTIDE SEQUENCE [LARGE SCALE GENOMIC DNA]</scope>
    <source>
        <strain evidence="3 4">Tbo3840</strain>
    </source>
</reference>
<dbReference type="Pfam" id="PF08881">
    <property type="entry name" value="CVNH"/>
    <property type="match status" value="1"/>
</dbReference>
<comment type="caution">
    <text evidence="3">The sequence shown here is derived from an EMBL/GenBank/DDBJ whole genome shotgun (WGS) entry which is preliminary data.</text>
</comment>
<sequence length="109" mass="12130">MSFYASSEDVRTIEEGGRTWLVGRARRADGSWQDIKLDLDNIIGNRDGHLTWGEQNFTQSASDIRFNFEGGSNVPVLRAKLRNAAGGEQESDLNLGERLTNNNGDLVFN</sequence>
<dbReference type="STRING" id="42251.A0A2T6ZR10"/>
<evidence type="ECO:0000256" key="1">
    <source>
        <dbReference type="SAM" id="MobiDB-lite"/>
    </source>
</evidence>
<protein>
    <submittedName>
        <fullName evidence="3">Cyanovirin-N</fullName>
    </submittedName>
</protein>
<dbReference type="PANTHER" id="PTHR42076">
    <property type="entry name" value="CYANOVIRIN-N HOMOLOG"/>
    <property type="match status" value="1"/>
</dbReference>
<dbReference type="EMBL" id="NESQ01000136">
    <property type="protein sequence ID" value="PUU77906.1"/>
    <property type="molecule type" value="Genomic_DNA"/>
</dbReference>
<evidence type="ECO:0000313" key="3">
    <source>
        <dbReference type="EMBL" id="PUU77906.1"/>
    </source>
</evidence>
<gene>
    <name evidence="3" type="ORF">B9Z19DRAFT_1127611</name>
</gene>
<evidence type="ECO:0000313" key="4">
    <source>
        <dbReference type="Proteomes" id="UP000244722"/>
    </source>
</evidence>
<name>A0A2T6ZR10_TUBBO</name>
<dbReference type="SUPFAM" id="SSF51322">
    <property type="entry name" value="Cyanovirin-N"/>
    <property type="match status" value="1"/>
</dbReference>
<feature type="region of interest" description="Disordered" evidence="1">
    <location>
        <begin position="88"/>
        <end position="109"/>
    </location>
</feature>
<dbReference type="Gene3D" id="2.30.60.10">
    <property type="entry name" value="Cyanovirin-N"/>
    <property type="match status" value="1"/>
</dbReference>
<dbReference type="PANTHER" id="PTHR42076:SF1">
    <property type="entry name" value="CYANOVIRIN-N DOMAIN-CONTAINING PROTEIN"/>
    <property type="match status" value="1"/>
</dbReference>
<accession>A0A2T6ZR10</accession>
<dbReference type="SMART" id="SM01111">
    <property type="entry name" value="CVNH"/>
    <property type="match status" value="1"/>
</dbReference>